<keyword evidence="2" id="KW-0472">Membrane</keyword>
<feature type="transmembrane region" description="Helical" evidence="2">
    <location>
        <begin position="6"/>
        <end position="26"/>
    </location>
</feature>
<keyword evidence="2" id="KW-0812">Transmembrane</keyword>
<dbReference type="AlphaFoldDB" id="A0A1S1RJW2"/>
<comment type="caution">
    <text evidence="3">The sequence shown here is derived from an EMBL/GenBank/DDBJ whole genome shotgun (WGS) entry which is preliminary data.</text>
</comment>
<organism evidence="3 4">
    <name type="scientific">Parafrankia soli</name>
    <dbReference type="NCBI Taxonomy" id="2599596"/>
    <lineage>
        <taxon>Bacteria</taxon>
        <taxon>Bacillati</taxon>
        <taxon>Actinomycetota</taxon>
        <taxon>Actinomycetes</taxon>
        <taxon>Frankiales</taxon>
        <taxon>Frankiaceae</taxon>
        <taxon>Parafrankia</taxon>
    </lineage>
</organism>
<evidence type="ECO:0000313" key="4">
    <source>
        <dbReference type="Proteomes" id="UP000179769"/>
    </source>
</evidence>
<feature type="compositionally biased region" description="Basic and acidic residues" evidence="1">
    <location>
        <begin position="34"/>
        <end position="45"/>
    </location>
</feature>
<evidence type="ECO:0008006" key="5">
    <source>
        <dbReference type="Google" id="ProtNLM"/>
    </source>
</evidence>
<dbReference type="EMBL" id="MAXA01000001">
    <property type="protein sequence ID" value="OHV47033.1"/>
    <property type="molecule type" value="Genomic_DNA"/>
</dbReference>
<dbReference type="Proteomes" id="UP000179769">
    <property type="component" value="Unassembled WGS sequence"/>
</dbReference>
<evidence type="ECO:0000256" key="2">
    <source>
        <dbReference type="SAM" id="Phobius"/>
    </source>
</evidence>
<gene>
    <name evidence="3" type="ORF">BBK14_01610</name>
</gene>
<keyword evidence="2" id="KW-1133">Transmembrane helix</keyword>
<evidence type="ECO:0000313" key="3">
    <source>
        <dbReference type="EMBL" id="OHV47033.1"/>
    </source>
</evidence>
<feature type="region of interest" description="Disordered" evidence="1">
    <location>
        <begin position="32"/>
        <end position="62"/>
    </location>
</feature>
<name>A0A1S1RJW2_9ACTN</name>
<dbReference type="RefSeq" id="WP_071059467.1">
    <property type="nucleotide sequence ID" value="NZ_MAXA01000001.1"/>
</dbReference>
<sequence>METTALGFLYGPTLVLIAVGVLVAVCRLTSTPDAHTDHDADHDPDADGGADGGTGHPGGDRRADDFGLLVAVATVPSERAERLRATLIGSGVRATLAPARPVPAPVSPRGDLLYLAGELQHVLVFAADLPRAVRALAQSRREPTDGA</sequence>
<accession>A0A1S1RJW2</accession>
<reference evidence="4" key="1">
    <citation type="submission" date="2016-07" db="EMBL/GenBank/DDBJ databases">
        <title>Frankia sp. NRRL B-16219 Genome sequencing.</title>
        <authorList>
            <person name="Ghodhbane-Gtari F."/>
            <person name="Swanson E."/>
            <person name="Gueddou A."/>
            <person name="Louati M."/>
            <person name="Nouioui I."/>
            <person name="Hezbri K."/>
            <person name="Abebe-Akele F."/>
            <person name="Simpson S."/>
            <person name="Morris K."/>
            <person name="Thomas K."/>
            <person name="Gtari M."/>
            <person name="Tisa L.S."/>
        </authorList>
    </citation>
    <scope>NUCLEOTIDE SEQUENCE [LARGE SCALE GENOMIC DNA]</scope>
    <source>
        <strain evidence="4">NRRL B-16219</strain>
    </source>
</reference>
<evidence type="ECO:0000256" key="1">
    <source>
        <dbReference type="SAM" id="MobiDB-lite"/>
    </source>
</evidence>
<protein>
    <recommendedName>
        <fullName evidence="5">DUF2007 domain-containing protein</fullName>
    </recommendedName>
</protein>
<dbReference type="OrthoDB" id="3218403at2"/>
<keyword evidence="4" id="KW-1185">Reference proteome</keyword>
<proteinExistence type="predicted"/>